<dbReference type="PANTHER" id="PTHR35936:SF17">
    <property type="entry name" value="ARGININE-BINDING EXTRACELLULAR PROTEIN ARTP"/>
    <property type="match status" value="1"/>
</dbReference>
<evidence type="ECO:0000313" key="4">
    <source>
        <dbReference type="EMBL" id="GAC58069.1"/>
    </source>
</evidence>
<dbReference type="AlphaFoldDB" id="L7LAZ0"/>
<dbReference type="Proteomes" id="UP000053405">
    <property type="component" value="Unassembled WGS sequence"/>
</dbReference>
<keyword evidence="1 2" id="KW-0732">Signal</keyword>
<reference evidence="4 5" key="1">
    <citation type="submission" date="2012-12" db="EMBL/GenBank/DDBJ databases">
        <title>Whole genome shotgun sequence of Gordonia hirsuta NBRC 16056.</title>
        <authorList>
            <person name="Isaki-Nakamura S."/>
            <person name="Hosoyama A."/>
            <person name="Tsuchikane K."/>
            <person name="Katsumata H."/>
            <person name="Baba S."/>
            <person name="Yamazaki S."/>
            <person name="Fujita N."/>
        </authorList>
    </citation>
    <scope>NUCLEOTIDE SEQUENCE [LARGE SCALE GENOMIC DNA]</scope>
    <source>
        <strain evidence="4 5">NBRC 16056</strain>
    </source>
</reference>
<dbReference type="EMBL" id="BANT01000029">
    <property type="protein sequence ID" value="GAC58069.1"/>
    <property type="molecule type" value="Genomic_DNA"/>
</dbReference>
<evidence type="ECO:0000259" key="3">
    <source>
        <dbReference type="SMART" id="SM00062"/>
    </source>
</evidence>
<dbReference type="RefSeq" id="WP_005941450.1">
    <property type="nucleotide sequence ID" value="NZ_ATVK01000015.1"/>
</dbReference>
<dbReference type="SUPFAM" id="SSF53850">
    <property type="entry name" value="Periplasmic binding protein-like II"/>
    <property type="match status" value="1"/>
</dbReference>
<dbReference type="Gene3D" id="3.40.190.10">
    <property type="entry name" value="Periplasmic binding protein-like II"/>
    <property type="match status" value="2"/>
</dbReference>
<dbReference type="eggNOG" id="COG0834">
    <property type="taxonomic scope" value="Bacteria"/>
</dbReference>
<feature type="signal peptide" evidence="2">
    <location>
        <begin position="1"/>
        <end position="25"/>
    </location>
</feature>
<evidence type="ECO:0000313" key="5">
    <source>
        <dbReference type="Proteomes" id="UP000053405"/>
    </source>
</evidence>
<sequence length="299" mass="31764">MAEVTAVKRVLLAGTAAILAFGLSACGTTGEQHPTSSATESTTFNSGVLKRRLPAEIRDSGEFRIATEGGFAPMVTLANGRPTGFDVDLMDKIAELVGVNAGYRQVPFSQILDNVATEKVDIGARGIFDTKEREKKVDLVTYLRAGTQWAARSDKQVDPGNACGLRVGAESGTTQFTLELPAKSRACEAISEKPLEIVPFDSEDAAFRALQRGAIEAVSADSPVILYATKKSAGKLVPVGHAFDTMPYALAVQKGSSLGPILQEAIQHLIDTGELHRIAERWGVERGVVHKSTLNGAVS</sequence>
<dbReference type="SMART" id="SM00062">
    <property type="entry name" value="PBPb"/>
    <property type="match status" value="1"/>
</dbReference>
<dbReference type="STRING" id="1121927.GOHSU_29_00520"/>
<feature type="chain" id="PRO_5039658211" evidence="2">
    <location>
        <begin position="26"/>
        <end position="299"/>
    </location>
</feature>
<accession>L7LAZ0</accession>
<proteinExistence type="predicted"/>
<feature type="domain" description="Solute-binding protein family 3/N-terminal" evidence="3">
    <location>
        <begin position="62"/>
        <end position="286"/>
    </location>
</feature>
<dbReference type="Pfam" id="PF00497">
    <property type="entry name" value="SBP_bac_3"/>
    <property type="match status" value="1"/>
</dbReference>
<evidence type="ECO:0000256" key="2">
    <source>
        <dbReference type="SAM" id="SignalP"/>
    </source>
</evidence>
<name>L7LAZ0_9ACTN</name>
<organism evidence="4 5">
    <name type="scientific">Gordonia hirsuta DSM 44140 = NBRC 16056</name>
    <dbReference type="NCBI Taxonomy" id="1121927"/>
    <lineage>
        <taxon>Bacteria</taxon>
        <taxon>Bacillati</taxon>
        <taxon>Actinomycetota</taxon>
        <taxon>Actinomycetes</taxon>
        <taxon>Mycobacteriales</taxon>
        <taxon>Gordoniaceae</taxon>
        <taxon>Gordonia</taxon>
    </lineage>
</organism>
<dbReference type="OrthoDB" id="4633994at2"/>
<protein>
    <submittedName>
        <fullName evidence="4">Putative ABC transporter substrate-binding protein</fullName>
    </submittedName>
</protein>
<dbReference type="PANTHER" id="PTHR35936">
    <property type="entry name" value="MEMBRANE-BOUND LYTIC MUREIN TRANSGLYCOSYLASE F"/>
    <property type="match status" value="1"/>
</dbReference>
<evidence type="ECO:0000256" key="1">
    <source>
        <dbReference type="ARBA" id="ARBA00022729"/>
    </source>
</evidence>
<dbReference type="InterPro" id="IPR001638">
    <property type="entry name" value="Solute-binding_3/MltF_N"/>
</dbReference>
<comment type="caution">
    <text evidence="4">The sequence shown here is derived from an EMBL/GenBank/DDBJ whole genome shotgun (WGS) entry which is preliminary data.</text>
</comment>
<gene>
    <name evidence="4" type="ORF">GOHSU_29_00520</name>
</gene>
<keyword evidence="5" id="KW-1185">Reference proteome</keyword>